<accession>A0A426Y0P8</accession>
<reference evidence="2 3" key="1">
    <citation type="journal article" date="2014" name="Agronomy (Basel)">
        <title>A Draft Genome Sequence for Ensete ventricosum, the Drought-Tolerant Tree Against Hunger.</title>
        <authorList>
            <person name="Harrison J."/>
            <person name="Moore K.A."/>
            <person name="Paszkiewicz K."/>
            <person name="Jones T."/>
            <person name="Grant M."/>
            <person name="Ambacheew D."/>
            <person name="Muzemil S."/>
            <person name="Studholme D.J."/>
        </authorList>
    </citation>
    <scope>NUCLEOTIDE SEQUENCE [LARGE SCALE GENOMIC DNA]</scope>
</reference>
<dbReference type="AlphaFoldDB" id="A0A426Y0P8"/>
<sequence length="162" mass="17821">MRRIGPRVRTNAEASCADLGQHQRMARLVFVRQQGADKIRRAMSGRAELRKHGHDEIIRKPIEVIRPLLDLRRRPLGGNSRPFPAAGLRSSFRCSSSSPLPLPLLPRRSSAVDPRLGPQALGSTSGSPTHLCLRLEMSRTRSSTAEADDYLSIIGNANPDAL</sequence>
<feature type="region of interest" description="Disordered" evidence="1">
    <location>
        <begin position="105"/>
        <end position="129"/>
    </location>
</feature>
<evidence type="ECO:0000256" key="1">
    <source>
        <dbReference type="SAM" id="MobiDB-lite"/>
    </source>
</evidence>
<evidence type="ECO:0000313" key="3">
    <source>
        <dbReference type="Proteomes" id="UP000287651"/>
    </source>
</evidence>
<organism evidence="2 3">
    <name type="scientific">Ensete ventricosum</name>
    <name type="common">Abyssinian banana</name>
    <name type="synonym">Musa ensete</name>
    <dbReference type="NCBI Taxonomy" id="4639"/>
    <lineage>
        <taxon>Eukaryota</taxon>
        <taxon>Viridiplantae</taxon>
        <taxon>Streptophyta</taxon>
        <taxon>Embryophyta</taxon>
        <taxon>Tracheophyta</taxon>
        <taxon>Spermatophyta</taxon>
        <taxon>Magnoliopsida</taxon>
        <taxon>Liliopsida</taxon>
        <taxon>Zingiberales</taxon>
        <taxon>Musaceae</taxon>
        <taxon>Ensete</taxon>
    </lineage>
</organism>
<dbReference type="Proteomes" id="UP000287651">
    <property type="component" value="Unassembled WGS sequence"/>
</dbReference>
<name>A0A426Y0P8_ENSVE</name>
<proteinExistence type="predicted"/>
<comment type="caution">
    <text evidence="2">The sequence shown here is derived from an EMBL/GenBank/DDBJ whole genome shotgun (WGS) entry which is preliminary data.</text>
</comment>
<dbReference type="EMBL" id="AMZH03016022">
    <property type="protein sequence ID" value="RRT45151.1"/>
    <property type="molecule type" value="Genomic_DNA"/>
</dbReference>
<gene>
    <name evidence="2" type="ORF">B296_00046412</name>
</gene>
<evidence type="ECO:0000313" key="2">
    <source>
        <dbReference type="EMBL" id="RRT45151.1"/>
    </source>
</evidence>
<protein>
    <submittedName>
        <fullName evidence="2">Uncharacterized protein</fullName>
    </submittedName>
</protein>